<dbReference type="FunFam" id="3.40.50.300:FF:000491">
    <property type="entry name" value="E3 ubiquitin-protein ligase RNF213"/>
    <property type="match status" value="1"/>
</dbReference>
<keyword evidence="12" id="KW-1185">Reference proteome</keyword>
<feature type="domain" description="Kazal-like" evidence="10">
    <location>
        <begin position="3929"/>
        <end position="3984"/>
    </location>
</feature>
<keyword evidence="5" id="KW-0862">Zinc</keyword>
<organism evidence="11 12">
    <name type="scientific">Batillaria attramentaria</name>
    <dbReference type="NCBI Taxonomy" id="370345"/>
    <lineage>
        <taxon>Eukaryota</taxon>
        <taxon>Metazoa</taxon>
        <taxon>Spiralia</taxon>
        <taxon>Lophotrochozoa</taxon>
        <taxon>Mollusca</taxon>
        <taxon>Gastropoda</taxon>
        <taxon>Caenogastropoda</taxon>
        <taxon>Sorbeoconcha</taxon>
        <taxon>Cerithioidea</taxon>
        <taxon>Batillariidae</taxon>
        <taxon>Batillaria</taxon>
    </lineage>
</organism>
<evidence type="ECO:0000256" key="7">
    <source>
        <dbReference type="PROSITE-ProRule" id="PRU00175"/>
    </source>
</evidence>
<feature type="non-terminal residue" evidence="11">
    <location>
        <position position="1"/>
    </location>
</feature>
<evidence type="ECO:0000256" key="2">
    <source>
        <dbReference type="ARBA" id="ARBA00022490"/>
    </source>
</evidence>
<dbReference type="PROSITE" id="PS51465">
    <property type="entry name" value="KAZAL_2"/>
    <property type="match status" value="1"/>
</dbReference>
<dbReference type="Gene3D" id="3.30.60.30">
    <property type="match status" value="1"/>
</dbReference>
<dbReference type="PANTHER" id="PTHR22605:SF16">
    <property type="entry name" value="E3 UBIQUITIN-PROTEIN LIGASE RNF213"/>
    <property type="match status" value="1"/>
</dbReference>
<evidence type="ECO:0000259" key="9">
    <source>
        <dbReference type="PROSITE" id="PS50089"/>
    </source>
</evidence>
<name>A0ABD0J555_9CAEN</name>
<dbReference type="SUPFAM" id="SSF57850">
    <property type="entry name" value="RING/U-box"/>
    <property type="match status" value="1"/>
</dbReference>
<dbReference type="Gene3D" id="3.40.50.300">
    <property type="entry name" value="P-loop containing nucleotide triphosphate hydrolases"/>
    <property type="match status" value="2"/>
</dbReference>
<dbReference type="CDD" id="cd00104">
    <property type="entry name" value="KAZAL_FS"/>
    <property type="match status" value="1"/>
</dbReference>
<dbReference type="SMART" id="SM00280">
    <property type="entry name" value="KAZAL"/>
    <property type="match status" value="1"/>
</dbReference>
<keyword evidence="4 7" id="KW-0863">Zinc-finger</keyword>
<dbReference type="InterPro" id="IPR046439">
    <property type="entry name" value="ZF_RZ_dom"/>
</dbReference>
<evidence type="ECO:0008006" key="13">
    <source>
        <dbReference type="Google" id="ProtNLM"/>
    </source>
</evidence>
<keyword evidence="6" id="KW-0391">Immunity</keyword>
<dbReference type="InterPro" id="IPR036058">
    <property type="entry name" value="Kazal_dom_sf"/>
</dbReference>
<reference evidence="11 12" key="1">
    <citation type="journal article" date="2023" name="Sci. Data">
        <title>Genome assembly of the Korean intertidal mud-creeper Batillaria attramentaria.</title>
        <authorList>
            <person name="Patra A.K."/>
            <person name="Ho P.T."/>
            <person name="Jun S."/>
            <person name="Lee S.J."/>
            <person name="Kim Y."/>
            <person name="Won Y.J."/>
        </authorList>
    </citation>
    <scope>NUCLEOTIDE SEQUENCE [LARGE SCALE GENOMIC DNA]</scope>
    <source>
        <strain evidence="11">Wonlab-2016</strain>
    </source>
</reference>
<dbReference type="GO" id="GO:0005737">
    <property type="term" value="C:cytoplasm"/>
    <property type="evidence" value="ECO:0007669"/>
    <property type="project" value="UniProtKB-SubCell"/>
</dbReference>
<dbReference type="InterPro" id="IPR027417">
    <property type="entry name" value="P-loop_NTPase"/>
</dbReference>
<dbReference type="InterPro" id="IPR013083">
    <property type="entry name" value="Znf_RING/FYVE/PHD"/>
</dbReference>
<dbReference type="SUPFAM" id="SSF100895">
    <property type="entry name" value="Kazal-type serine protease inhibitors"/>
    <property type="match status" value="1"/>
</dbReference>
<proteinExistence type="predicted"/>
<feature type="region of interest" description="Disordered" evidence="8">
    <location>
        <begin position="366"/>
        <end position="392"/>
    </location>
</feature>
<keyword evidence="2" id="KW-0963">Cytoplasm</keyword>
<protein>
    <recommendedName>
        <fullName evidence="13">Ring finger protein 213</fullName>
    </recommendedName>
</protein>
<dbReference type="Pfam" id="PF00050">
    <property type="entry name" value="Kazal_1"/>
    <property type="match status" value="1"/>
</dbReference>
<evidence type="ECO:0000256" key="3">
    <source>
        <dbReference type="ARBA" id="ARBA00022723"/>
    </source>
</evidence>
<dbReference type="InterPro" id="IPR001841">
    <property type="entry name" value="Znf_RING"/>
</dbReference>
<dbReference type="EMBL" id="JACVVK020000658">
    <property type="protein sequence ID" value="KAK7459431.1"/>
    <property type="molecule type" value="Genomic_DNA"/>
</dbReference>
<feature type="region of interest" description="Disordered" evidence="8">
    <location>
        <begin position="2084"/>
        <end position="2220"/>
    </location>
</feature>
<dbReference type="PROSITE" id="PS50089">
    <property type="entry name" value="ZF_RING_2"/>
    <property type="match status" value="1"/>
</dbReference>
<evidence type="ECO:0000256" key="4">
    <source>
        <dbReference type="ARBA" id="ARBA00022771"/>
    </source>
</evidence>
<feature type="compositionally biased region" description="Acidic residues" evidence="8">
    <location>
        <begin position="2154"/>
        <end position="2168"/>
    </location>
</feature>
<dbReference type="InterPro" id="IPR031248">
    <property type="entry name" value="RNF213"/>
</dbReference>
<dbReference type="Pfam" id="PF20173">
    <property type="entry name" value="ZnF_RZ-type"/>
    <property type="match status" value="1"/>
</dbReference>
<feature type="domain" description="RING-type" evidence="9">
    <location>
        <begin position="2674"/>
        <end position="2715"/>
    </location>
</feature>
<dbReference type="SUPFAM" id="SSF52540">
    <property type="entry name" value="P-loop containing nucleoside triphosphate hydrolases"/>
    <property type="match status" value="2"/>
</dbReference>
<dbReference type="GO" id="GO:0008270">
    <property type="term" value="F:zinc ion binding"/>
    <property type="evidence" value="ECO:0007669"/>
    <property type="project" value="UniProtKB-KW"/>
</dbReference>
<feature type="compositionally biased region" description="Basic and acidic residues" evidence="8">
    <location>
        <begin position="2101"/>
        <end position="2113"/>
    </location>
</feature>
<evidence type="ECO:0000256" key="6">
    <source>
        <dbReference type="ARBA" id="ARBA00022859"/>
    </source>
</evidence>
<comment type="caution">
    <text evidence="11">The sequence shown here is derived from an EMBL/GenBank/DDBJ whole genome shotgun (WGS) entry which is preliminary data.</text>
</comment>
<comment type="subcellular location">
    <subcellularLocation>
        <location evidence="1">Cytoplasm</location>
    </subcellularLocation>
</comment>
<evidence type="ECO:0000259" key="10">
    <source>
        <dbReference type="PROSITE" id="PS51465"/>
    </source>
</evidence>
<evidence type="ECO:0000313" key="11">
    <source>
        <dbReference type="EMBL" id="KAK7459431.1"/>
    </source>
</evidence>
<keyword evidence="3" id="KW-0479">Metal-binding</keyword>
<dbReference type="Proteomes" id="UP001519460">
    <property type="component" value="Unassembled WGS sequence"/>
</dbReference>
<evidence type="ECO:0000313" key="12">
    <source>
        <dbReference type="Proteomes" id="UP001519460"/>
    </source>
</evidence>
<accession>A0ABD0J555</accession>
<gene>
    <name evidence="11" type="ORF">BaRGS_00038999</name>
</gene>
<evidence type="ECO:0000256" key="5">
    <source>
        <dbReference type="ARBA" id="ARBA00022833"/>
    </source>
</evidence>
<dbReference type="GO" id="GO:0002376">
    <property type="term" value="P:immune system process"/>
    <property type="evidence" value="ECO:0007669"/>
    <property type="project" value="UniProtKB-KW"/>
</dbReference>
<dbReference type="Gene3D" id="3.30.40.10">
    <property type="entry name" value="Zinc/RING finger domain, C3HC4 (zinc finger)"/>
    <property type="match status" value="1"/>
</dbReference>
<dbReference type="InterPro" id="IPR002350">
    <property type="entry name" value="Kazal_dom"/>
</dbReference>
<feature type="region of interest" description="Disordered" evidence="8">
    <location>
        <begin position="1245"/>
        <end position="1270"/>
    </location>
</feature>
<dbReference type="PANTHER" id="PTHR22605">
    <property type="entry name" value="RZ-TYPE DOMAIN-CONTAINING PROTEIN"/>
    <property type="match status" value="1"/>
</dbReference>
<evidence type="ECO:0000256" key="1">
    <source>
        <dbReference type="ARBA" id="ARBA00004496"/>
    </source>
</evidence>
<evidence type="ECO:0000256" key="8">
    <source>
        <dbReference type="SAM" id="MobiDB-lite"/>
    </source>
</evidence>
<sequence>SVNTAMAITDLDESVRGLCVKLEDLTTQDIECLKGFKLPHCTQFVRWLKSSMKDGLRELNVFVDLALMSAGEDTINVASVNCFHAAATGYAPLVFTKIRDGDHLLQQCRQVFRSVHADPDLPEKLRVTSQRLDWFKDVQRSHGSVEKTSIAQVASINARGVFKICSDVRTVIELDVSKDKNEASSSDRHYTYDELLDLQSRLVLVAGQAEQGKENVDRFIRIMDGLVRLGKTYIQLCSDGCVLFLDWAVRFLCDNTRPVCCTAEFSGHDMLKGQRDDNDVEDYIAGIATFLERCHKEWLEYVDKKRQEYPDLNMYTVEQLVFLQQQLVKFKAAERNRLLYPMLSLLKEDCTPRDLEEVLEEAMEEVNRMKEQQRGQQKEMEEQEDKKRENRENATVFVDQMKTFGFSTSLALRAMEDVGATEIAKDKRVFDRSLPGEFKPGTPNLMLCRKGEVLNAVTYMYMFPESSDAPLPQPDEVLLCTENTTYEQVDIFLRRAFFGDKKKVYCLAFADSLNYDVGEKIEKKIKEYDSKTEVKDYRLVVVCTLEKQQRAHIVAALLRYVRPSPPVIGSDEVRQYLAGRFAGIIKKDGVQSASSLDPESLCVRVVRSKRSGVGKTLYKRRLGEKLKKKHPKATRDVSVSIPLHCRVANTPDIAAMLLEHTLDPEHVLPRVMHIDISYQVQEGVDHLLYNLLVLGCVTDHHGKVWLRSPMDIYLVETMPLFDQLCAVLVATRQFGDTEKSRKISSEIYQLPYLYLKALDRKEVPRKYDRKRRPLVGSKEQCLTTLLRYCGVRNPSWSELTQFVRFFNKQLLDFENSVFCGEATSEDLPGFSSFVLHLLIQMSRDFATRSLNVSEESLAALVTKDTDDTDIGKYQMKRTWENSPHPYIFFNPDGHTMTFLGFSIDRRTGDLCDQLTKKVLLKAVMTRDLYYGLADNGAPVKDDFDKLPREDRLLRLYRVLGLKDDEMFDKDGKIYDPDDTYELTTDNVKKILAIYMRFRCDIPVIVMGETGCGKTRLIKFLCALQTPDRENIETMVLVKVVRKAEETARENSAAFKHRPLYTVLFFDEANTTEAVGAIKEVMCDGTMAGKPISLDKSLKLVAACNPYRKHSEEMIQRLENAGLGYHVDADKTTDKLGRVPMRHLVYRVQPLPQSMLPQVWDFGQLDARMEELYIRQMARTNQLGNLDKRGSDVLCTILMKSQEFMRRLKNECSFVSLRDVERTLNVLSWFLRESESNKVLFQQLEKKMQSPSSKPAAGFRDSEDSFTSHSSDDECGEIQVTLRETKALVLALAICYRAGLCSKNWFDGHIVPFFEPPFSLPGQKAMFQKIIDRCQDVFLDNVRLEENIARNQALKDNVFMMVVCIELRIPLFLVGKPGSSKSLAKTIVLDAMQGTLSQGKLFRKLKQVHMTSFQCSPLATADGIQTTFRQCSQLQENKNTETFVSVVVLDEVGLAEDSPKMALKTLHPLLEEGCDDEKIPEACKKVAFVGISNWALDPAKMNRGILVQRDVPDMVELKETAKQICATQNEVAEQKVNTLIPLLAEAYLKIFEEARKIREFFGLRDFYSLVKMVYAYAAKNMDTPSRLQLTAAIKRNFGGLETIEPIGFFGEVFQRNLSAKKDRHDDPDCSASGLIKEALSDATSSDTRYLLLLTENYGGLSILLENLLARRQVVHIFGSSFPKDQEYTKICCNINRIKVCMETGQTVILLNLENLYESLYDALNQYYSYYGGLRFVDLGLGTHRVKCRVHLKFRLIVVAEKQVVYEKFPIPLINRLEKHVLTLSSIMTKEQVGISDDLQTWTAECVKSGLSANVPHRNAQPSENHQTEGDVFMGYHPETAPAVVLKAWEMCPSAENTDTHSQVLKESQRLLLWCATPDAAVRTLASEWSRVYHEEQQHEHLAQYLQTCLARVPKCRIMAQVTTHSKLLTDRKEKQDLAKQLPVASVTHLSLQAFDTEQQFNQRLRLFFSDKEEGDKLLIVQCDSGDMHQDLIKCAQYCIKDHLPADTMFHHVVFIVHLPRVAGACFTGFLGGNWHCLHIDELRAPEIPLPPTSSLQKLTPATLFRPPDSVMEADIIPDEVDVPATACNESDTEGDTDAAQTEDIRPELRPEMKGAQEPGGEERDDGSELVRTQERNTPLGPDATQDQQHSVSPEEGQEVEEVENGELDVESLGARETGLDKKQEDDEDVSSNPDDTAEPKAELDSEESEDEFDRYPGDALNMPIQTDEEFEEVDRFRPKFVQQMLTSCVQAAVALVGKDTTEGIERATRRITIMLKLFNENDRFCEGVHKTVWGILDEKEKHTFQADSWLKKEAAKLESVKRAGTFRRSWIVYLENVITPVLASVIAFLDTSANLEHLYPGREEQPESSWKKRLWLNVLQNVCHVTCRQTCLPSVSKGLKEFTVQTPGCGSDILKQAGNFVEHTPLGRCLSATAAGKNAAEMFRCYLMCRCMEKGINQSGTNLIGLGAGQGLVFLHMLLEAMKPRLQAILDMDDHRPNAIRDLLSMAEGDNASDLLTDEDEMTEDVAMLTLLVEELQPTQKQFDDKEGRDEWTDKYNRVAPIITRIFSSVNTAATAPGVSQPEEVDYADGRTPSTATTFPFGDRCQQQLAVLRDGPELTRKALKLIKLQMLWKFLERVQEDPSQKQAKTLHCVDVFLKHANTSMIKGLLGEVTQCMFCKAKLDSAPLELPCKHRLCTKCFIDFCPEKQAGECPQCHEPVPVGFDPEDCEYSDAEEQLKRYQRQVSGFLMALASQVCFSGQEPPEEEAIKHIIDRYIMHSDSKGKALLQTKNMILQDDVVDPTPVFRSFVLRLLLKYRERDVKVLLNDELLKKYQQVIEQKSQHTSQALVQLNLLVIFCIEDQYHEQESLRDDGQADVNNEVWVLSVADMARGLQRHLHGPPMELSTLEALGCLRYVLAAFARVVYDVVQNPSLADRDYLKNLFSEVKVLNEKLCREYGSQTYTDLSKLAIEELRWTLLEDAQTEEGPDRYLVCGKMYKSVRDGVAQILWGTGDEQRLRLLENQDLPPSQKDVFLLLAIHREITMSNVLQIPKQHPEQMVSVLMTLIRDREAVQPKELCQKLVENTLAPDASPLCVKEGQDMATQSLVCLLTHFYLAVRNTVEGSPLLRPLETLIVRPNSMASAYLPTMPQDDFLEVMKVMSEIDKNVYGTYYDPTLGPRWYQIGDCGRAVAGNAKCNECGRKIGGRGYDKPVTGNTVDQEMTDDTKTGYILQAAATRGLEALPERKLAPTECAIIRFFTHAALYLGACVQKKAKQISAMIHPNVPAADVCQFFWDHMKRDMEVLQKAIAHSVDDVYLLLHAVCHRMASEQSAGNEVLLESKEEREAWEEQLAAMFVTPVTQDIGKILVESNDEILHDKRQGENQLLKLVYEVEEQSMEEANSVEQLHTSPAVWCYRPRITIDHFFREFQSQVEARADMKDKLQIIRLFKAESHVLRALHYIPAILVGLKRVTTQLHRRLDRFEATNLLIKQLIEKEECDGLDQLLTHFSRAWDIVKERLITHKCRAPGEGFVSLPEEYHNTSITADSPVAVLLPATRGPGLCSYILLQYLLAAHNDFMIKYCQIQKESEADHTNRYKHLPEVDVRKISARHLVGYSPEGILPMVLSSCNYSFKLGQTTTMEYDFEGFQKQLVDMVLQCKSRVQEDEEGYFPVEMMVYRADTSSSRLFKSVREKIGQEALTPAERRQIRHDLRGNLPDICQSIDNLNTALDFLKSLGGNQDYLLRDFMVESLQMENDSIHSSKDAFDEQEKALCEPLTADQKKGLKAMCDMMSADRLELLLLHLFECIMLRLSQPPDEEFCVDPADFELYDELTTSLRDAPFYEKEPVEVQTGLLTAADLDNYKFPKSLKGRHSTNAWLTCRRHLAAKRREQKCAFSKAHCEVRSLHVSYVGNCTGSPTVSSSTHSPGSAASYAFFCQSLAQQACGTDLQIVCGSDGVTYNNLCLFEKARCNNIALAIADYQACPN</sequence>